<dbReference type="InterPro" id="IPR032675">
    <property type="entry name" value="LRR_dom_sf"/>
</dbReference>
<feature type="domain" description="COI1 F-box" evidence="1">
    <location>
        <begin position="4"/>
        <end position="43"/>
    </location>
</feature>
<evidence type="ECO:0000259" key="1">
    <source>
        <dbReference type="Pfam" id="PF18511"/>
    </source>
</evidence>
<name>A0A6G1DHI7_9ORYZ</name>
<proteinExistence type="predicted"/>
<dbReference type="SUPFAM" id="SSF81383">
    <property type="entry name" value="F-box domain"/>
    <property type="match status" value="1"/>
</dbReference>
<dbReference type="Pfam" id="PF18511">
    <property type="entry name" value="F-box_5"/>
    <property type="match status" value="1"/>
</dbReference>
<evidence type="ECO:0000313" key="3">
    <source>
        <dbReference type="Proteomes" id="UP000479710"/>
    </source>
</evidence>
<dbReference type="Gene3D" id="3.80.10.10">
    <property type="entry name" value="Ribonuclease Inhibitor"/>
    <property type="match status" value="1"/>
</dbReference>
<keyword evidence="3" id="KW-1185">Reference proteome</keyword>
<dbReference type="AlphaFoldDB" id="A0A6G1DHI7"/>
<sequence>MLKVTILDNVLETVLQFLDSACDRCTVSLVCRSWHRAESATRASVAVRNFLAASPAHVARRFPNARHILLKGRPRFADFNLLPSG</sequence>
<comment type="caution">
    <text evidence="2">The sequence shown here is derived from an EMBL/GenBank/DDBJ whole genome shotgun (WGS) entry which is preliminary data.</text>
</comment>
<dbReference type="Proteomes" id="UP000479710">
    <property type="component" value="Unassembled WGS sequence"/>
</dbReference>
<gene>
    <name evidence="2" type="ORF">E2562_011664</name>
</gene>
<protein>
    <recommendedName>
        <fullName evidence="1">COI1 F-box domain-containing protein</fullName>
    </recommendedName>
</protein>
<dbReference type="Gene3D" id="1.20.1280.50">
    <property type="match status" value="1"/>
</dbReference>
<dbReference type="InterPro" id="IPR036047">
    <property type="entry name" value="F-box-like_dom_sf"/>
</dbReference>
<reference evidence="2 3" key="1">
    <citation type="submission" date="2019-11" db="EMBL/GenBank/DDBJ databases">
        <title>Whole genome sequence of Oryza granulata.</title>
        <authorList>
            <person name="Li W."/>
        </authorList>
    </citation>
    <scope>NUCLEOTIDE SEQUENCE [LARGE SCALE GENOMIC DNA]</scope>
    <source>
        <strain evidence="3">cv. Menghai</strain>
        <tissue evidence="2">Leaf</tissue>
    </source>
</reference>
<organism evidence="2 3">
    <name type="scientific">Oryza meyeriana var. granulata</name>
    <dbReference type="NCBI Taxonomy" id="110450"/>
    <lineage>
        <taxon>Eukaryota</taxon>
        <taxon>Viridiplantae</taxon>
        <taxon>Streptophyta</taxon>
        <taxon>Embryophyta</taxon>
        <taxon>Tracheophyta</taxon>
        <taxon>Spermatophyta</taxon>
        <taxon>Magnoliopsida</taxon>
        <taxon>Liliopsida</taxon>
        <taxon>Poales</taxon>
        <taxon>Poaceae</taxon>
        <taxon>BOP clade</taxon>
        <taxon>Oryzoideae</taxon>
        <taxon>Oryzeae</taxon>
        <taxon>Oryzinae</taxon>
        <taxon>Oryza</taxon>
        <taxon>Oryza meyeriana</taxon>
    </lineage>
</organism>
<dbReference type="CDD" id="cd22159">
    <property type="entry name" value="F-box_AtTIR1-like"/>
    <property type="match status" value="1"/>
</dbReference>
<accession>A0A6G1DHI7</accession>
<dbReference type="InterPro" id="IPR041567">
    <property type="entry name" value="COI1_F-box"/>
</dbReference>
<dbReference type="OrthoDB" id="785780at2759"/>
<dbReference type="EMBL" id="SPHZ02000006">
    <property type="protein sequence ID" value="KAF0911662.1"/>
    <property type="molecule type" value="Genomic_DNA"/>
</dbReference>
<evidence type="ECO:0000313" key="2">
    <source>
        <dbReference type="EMBL" id="KAF0911662.1"/>
    </source>
</evidence>